<evidence type="ECO:0000313" key="4">
    <source>
        <dbReference type="Proteomes" id="UP000268162"/>
    </source>
</evidence>
<accession>A0A4P9ZRD1</accession>
<gene>
    <name evidence="3" type="ORF">BJ085DRAFT_29140</name>
</gene>
<feature type="compositionally biased region" description="Low complexity" evidence="1">
    <location>
        <begin position="119"/>
        <end position="166"/>
    </location>
</feature>
<dbReference type="EMBL" id="ML002931">
    <property type="protein sequence ID" value="RKP35212.1"/>
    <property type="molecule type" value="Genomic_DNA"/>
</dbReference>
<reference evidence="4" key="1">
    <citation type="journal article" date="2018" name="Nat. Microbiol.">
        <title>Leveraging single-cell genomics to expand the fungal tree of life.</title>
        <authorList>
            <person name="Ahrendt S.R."/>
            <person name="Quandt C.A."/>
            <person name="Ciobanu D."/>
            <person name="Clum A."/>
            <person name="Salamov A."/>
            <person name="Andreopoulos B."/>
            <person name="Cheng J.F."/>
            <person name="Woyke T."/>
            <person name="Pelin A."/>
            <person name="Henrissat B."/>
            <person name="Reynolds N.K."/>
            <person name="Benny G.L."/>
            <person name="Smith M.E."/>
            <person name="James T.Y."/>
            <person name="Grigoriev I.V."/>
        </authorList>
    </citation>
    <scope>NUCLEOTIDE SEQUENCE [LARGE SCALE GENOMIC DNA]</scope>
    <source>
        <strain evidence="4">RSA 468</strain>
    </source>
</reference>
<keyword evidence="2" id="KW-0732">Signal</keyword>
<dbReference type="STRING" id="215637.A0A4P9ZRD1"/>
<dbReference type="Proteomes" id="UP000268162">
    <property type="component" value="Unassembled WGS sequence"/>
</dbReference>
<feature type="chain" id="PRO_5020271304" description="3D domain-containing protein" evidence="2">
    <location>
        <begin position="21"/>
        <end position="343"/>
    </location>
</feature>
<evidence type="ECO:0000256" key="1">
    <source>
        <dbReference type="SAM" id="MobiDB-lite"/>
    </source>
</evidence>
<organism evidence="3 4">
    <name type="scientific">Dimargaris cristalligena</name>
    <dbReference type="NCBI Taxonomy" id="215637"/>
    <lineage>
        <taxon>Eukaryota</taxon>
        <taxon>Fungi</taxon>
        <taxon>Fungi incertae sedis</taxon>
        <taxon>Zoopagomycota</taxon>
        <taxon>Kickxellomycotina</taxon>
        <taxon>Dimargaritomycetes</taxon>
        <taxon>Dimargaritales</taxon>
        <taxon>Dimargaritaceae</taxon>
        <taxon>Dimargaris</taxon>
    </lineage>
</organism>
<keyword evidence="4" id="KW-1185">Reference proteome</keyword>
<dbReference type="AlphaFoldDB" id="A0A4P9ZRD1"/>
<feature type="signal peptide" evidence="2">
    <location>
        <begin position="1"/>
        <end position="20"/>
    </location>
</feature>
<evidence type="ECO:0000256" key="2">
    <source>
        <dbReference type="SAM" id="SignalP"/>
    </source>
</evidence>
<protein>
    <recommendedName>
        <fullName evidence="5">3D domain-containing protein</fullName>
    </recommendedName>
</protein>
<feature type="region of interest" description="Disordered" evidence="1">
    <location>
        <begin position="114"/>
        <end position="171"/>
    </location>
</feature>
<sequence>MMFPSPRSVSLLSIALPVLATGWAPAPLTVTASPVDQLVQAGTNPSPTSLSQLWDIIKSGFEGLLSQTNATDPGPGSSVAPSAQSTAYSATTSNWMSGYSSYQGNTATAKLTTSQGTVTAAPTSTSKTTSTKATTQSTPQTMNRGTATTSPTTTVVLPTTTPTGAPDHIEPIGTSRRVELTYYWIAVQHETDVGTVTLGTCDGKRLASVTKAFADQVNMEGSAKLLDGKFINKASCPCSNYMCFKEAVGALGNKNNVLVPYSSISVNDVKSGQTVFVPQFKGLVLPNGKVHNGCLRSDDVASTFGNSHIDWYVVDKTNYQTLNAKLKLTKVDMYTQTCTIGNY</sequence>
<evidence type="ECO:0000313" key="3">
    <source>
        <dbReference type="EMBL" id="RKP35212.1"/>
    </source>
</evidence>
<proteinExistence type="predicted"/>
<evidence type="ECO:0008006" key="5">
    <source>
        <dbReference type="Google" id="ProtNLM"/>
    </source>
</evidence>
<name>A0A4P9ZRD1_9FUNG</name>